<dbReference type="InterPro" id="IPR036291">
    <property type="entry name" value="NAD(P)-bd_dom_sf"/>
</dbReference>
<sequence length="187" mass="20257">MFSRISFKSNYHRSGKQCNTIALIFESSVTATQKRSACSLLPSGIETEGKLNDNAAPSPRWLNHSGCALFTAYGAMAYAAQVRPGDSVAVIGVGGVGSRDASQFTQHGSQELSFEGSRVDGEWENDDNLTLNENRGGIKRSNSTSALKALPDKKKVLQQIVVDPLSQSFTAQNLTGVQIMLLRRFQT</sequence>
<reference evidence="2" key="1">
    <citation type="journal article" date="2019" name="Gigascience">
        <title>De novo genome assembly of the endangered Acer yangbiense, a plant species with extremely small populations endemic to Yunnan Province, China.</title>
        <authorList>
            <person name="Yang J."/>
            <person name="Wariss H.M."/>
            <person name="Tao L."/>
            <person name="Zhang R."/>
            <person name="Yun Q."/>
            <person name="Hollingsworth P."/>
            <person name="Dao Z."/>
            <person name="Luo G."/>
            <person name="Guo H."/>
            <person name="Ma Y."/>
            <person name="Sun W."/>
        </authorList>
    </citation>
    <scope>NUCLEOTIDE SEQUENCE [LARGE SCALE GENOMIC DNA]</scope>
    <source>
        <strain evidence="2">cv. br00</strain>
    </source>
</reference>
<gene>
    <name evidence="1" type="ORF">DKX38_026949</name>
</gene>
<accession>A0A5N5JAZ2</accession>
<name>A0A5N5JAZ2_9ROSI</name>
<dbReference type="Gene3D" id="3.40.50.720">
    <property type="entry name" value="NAD(P)-binding Rossmann-like Domain"/>
    <property type="match status" value="1"/>
</dbReference>
<evidence type="ECO:0000313" key="1">
    <source>
        <dbReference type="EMBL" id="KAB5516301.1"/>
    </source>
</evidence>
<proteinExistence type="predicted"/>
<dbReference type="Gene3D" id="3.90.180.10">
    <property type="entry name" value="Medium-chain alcohol dehydrogenases, catalytic domain"/>
    <property type="match status" value="1"/>
</dbReference>
<evidence type="ECO:0000313" key="2">
    <source>
        <dbReference type="Proteomes" id="UP000326939"/>
    </source>
</evidence>
<evidence type="ECO:0008006" key="3">
    <source>
        <dbReference type="Google" id="ProtNLM"/>
    </source>
</evidence>
<organism evidence="1 2">
    <name type="scientific">Salix brachista</name>
    <dbReference type="NCBI Taxonomy" id="2182728"/>
    <lineage>
        <taxon>Eukaryota</taxon>
        <taxon>Viridiplantae</taxon>
        <taxon>Streptophyta</taxon>
        <taxon>Embryophyta</taxon>
        <taxon>Tracheophyta</taxon>
        <taxon>Spermatophyta</taxon>
        <taxon>Magnoliopsida</taxon>
        <taxon>eudicotyledons</taxon>
        <taxon>Gunneridae</taxon>
        <taxon>Pentapetalae</taxon>
        <taxon>rosids</taxon>
        <taxon>fabids</taxon>
        <taxon>Malpighiales</taxon>
        <taxon>Salicaceae</taxon>
        <taxon>Saliceae</taxon>
        <taxon>Salix</taxon>
    </lineage>
</organism>
<dbReference type="EMBL" id="VDCV01000017">
    <property type="protein sequence ID" value="KAB5516301.1"/>
    <property type="molecule type" value="Genomic_DNA"/>
</dbReference>
<dbReference type="AlphaFoldDB" id="A0A5N5JAZ2"/>
<dbReference type="Proteomes" id="UP000326939">
    <property type="component" value="Chromosome 17"/>
</dbReference>
<comment type="caution">
    <text evidence="1">The sequence shown here is derived from an EMBL/GenBank/DDBJ whole genome shotgun (WGS) entry which is preliminary data.</text>
</comment>
<keyword evidence="2" id="KW-1185">Reference proteome</keyword>
<protein>
    <recommendedName>
        <fullName evidence="3">Alcohol dehydrogenase-like C-terminal domain-containing protein</fullName>
    </recommendedName>
</protein>
<dbReference type="SUPFAM" id="SSF51735">
    <property type="entry name" value="NAD(P)-binding Rossmann-fold domains"/>
    <property type="match status" value="1"/>
</dbReference>